<dbReference type="InterPro" id="IPR027370">
    <property type="entry name" value="Znf-RING_euk"/>
</dbReference>
<dbReference type="PANTHER" id="PTHR25465:SF32">
    <property type="entry name" value="BLOODTHIRSTY-RELATED GENE FAMILY, MEMBER 16 ISOFORM X1-RELATED"/>
    <property type="match status" value="1"/>
</dbReference>
<feature type="transmembrane region" description="Helical" evidence="7">
    <location>
        <begin position="389"/>
        <end position="407"/>
    </location>
</feature>
<accession>A0A671TML8</accession>
<reference evidence="11" key="3">
    <citation type="submission" date="2025-09" db="UniProtKB">
        <authorList>
            <consortium name="Ensembl"/>
        </authorList>
    </citation>
    <scope>IDENTIFICATION</scope>
</reference>
<evidence type="ECO:0000256" key="4">
    <source>
        <dbReference type="ARBA" id="ARBA00022833"/>
    </source>
</evidence>
<keyword evidence="5" id="KW-0391">Immunity</keyword>
<keyword evidence="2" id="KW-0479">Metal-binding</keyword>
<keyword evidence="3 6" id="KW-0863">Zinc-finger</keyword>
<dbReference type="SUPFAM" id="SSF49899">
    <property type="entry name" value="Concanavalin A-like lectins/glucanases"/>
    <property type="match status" value="1"/>
</dbReference>
<dbReference type="SMART" id="SM00184">
    <property type="entry name" value="RING"/>
    <property type="match status" value="1"/>
</dbReference>
<dbReference type="Gene3D" id="3.30.40.10">
    <property type="entry name" value="Zinc/RING finger domain, C3HC4 (zinc finger)"/>
    <property type="match status" value="1"/>
</dbReference>
<protein>
    <submittedName>
        <fullName evidence="11">E3 ubiquitin-protein ligase TRIM47-like</fullName>
    </submittedName>
</protein>
<dbReference type="InterPro" id="IPR043136">
    <property type="entry name" value="B30.2/SPRY_sf"/>
</dbReference>
<evidence type="ECO:0000256" key="2">
    <source>
        <dbReference type="ARBA" id="ARBA00022723"/>
    </source>
</evidence>
<dbReference type="GeneID" id="115567577"/>
<dbReference type="SMART" id="SM00449">
    <property type="entry name" value="SPRY"/>
    <property type="match status" value="1"/>
</dbReference>
<evidence type="ECO:0000256" key="6">
    <source>
        <dbReference type="PROSITE-ProRule" id="PRU00024"/>
    </source>
</evidence>
<keyword evidence="12" id="KW-1185">Reference proteome</keyword>
<dbReference type="Pfam" id="PF00622">
    <property type="entry name" value="SPRY"/>
    <property type="match status" value="1"/>
</dbReference>
<dbReference type="GO" id="GO:0008270">
    <property type="term" value="F:zinc ion binding"/>
    <property type="evidence" value="ECO:0007669"/>
    <property type="project" value="UniProtKB-KW"/>
</dbReference>
<dbReference type="InterPro" id="IPR013320">
    <property type="entry name" value="ConA-like_dom_sf"/>
</dbReference>
<feature type="domain" description="B box-type" evidence="9">
    <location>
        <begin position="144"/>
        <end position="189"/>
    </location>
</feature>
<keyword evidence="7" id="KW-0812">Transmembrane</keyword>
<feature type="domain" description="B30.2/SPRY" evidence="10">
    <location>
        <begin position="200"/>
        <end position="394"/>
    </location>
</feature>
<feature type="domain" description="RING-type" evidence="8">
    <location>
        <begin position="15"/>
        <end position="55"/>
    </location>
</feature>
<dbReference type="InParanoid" id="A0A671TML8"/>
<dbReference type="InterPro" id="IPR003879">
    <property type="entry name" value="Butyrophylin_SPRY"/>
</dbReference>
<dbReference type="SUPFAM" id="SSF57850">
    <property type="entry name" value="RING/U-box"/>
    <property type="match status" value="1"/>
</dbReference>
<dbReference type="Gene3D" id="2.60.120.920">
    <property type="match status" value="1"/>
</dbReference>
<dbReference type="Pfam" id="PF13445">
    <property type="entry name" value="zf-RING_UBOX"/>
    <property type="match status" value="1"/>
</dbReference>
<dbReference type="OrthoDB" id="6105938at2759"/>
<dbReference type="InterPro" id="IPR000315">
    <property type="entry name" value="Znf_B-box"/>
</dbReference>
<dbReference type="Gene3D" id="3.30.160.60">
    <property type="entry name" value="Classic Zinc Finger"/>
    <property type="match status" value="1"/>
</dbReference>
<evidence type="ECO:0000256" key="5">
    <source>
        <dbReference type="ARBA" id="ARBA00022859"/>
    </source>
</evidence>
<dbReference type="InterPro" id="IPR051051">
    <property type="entry name" value="E3_ubiq-ligase_TRIM/RNF"/>
</dbReference>
<gene>
    <name evidence="11" type="primary">LOC115567577</name>
</gene>
<evidence type="ECO:0000313" key="12">
    <source>
        <dbReference type="Proteomes" id="UP000472265"/>
    </source>
</evidence>
<dbReference type="PRINTS" id="PR01407">
    <property type="entry name" value="BUTYPHLNCDUF"/>
</dbReference>
<reference evidence="11" key="1">
    <citation type="submission" date="2021-04" db="EMBL/GenBank/DDBJ databases">
        <authorList>
            <consortium name="Wellcome Sanger Institute Data Sharing"/>
        </authorList>
    </citation>
    <scope>NUCLEOTIDE SEQUENCE [LARGE SCALE GENOMIC DNA]</scope>
</reference>
<dbReference type="InterPro" id="IPR013083">
    <property type="entry name" value="Znf_RING/FYVE/PHD"/>
</dbReference>
<dbReference type="GO" id="GO:0045087">
    <property type="term" value="P:innate immune response"/>
    <property type="evidence" value="ECO:0007669"/>
    <property type="project" value="UniProtKB-KW"/>
</dbReference>
<dbReference type="SUPFAM" id="SSF57845">
    <property type="entry name" value="B-box zinc-binding domain"/>
    <property type="match status" value="1"/>
</dbReference>
<sequence length="411" mass="47308">MATASPLLSEDQFICSICLDVFTEPVSTPCGHNFCKACNTKHWEGKDQCVCPLCNEKFNKGLKLRVNTGYKELVENFKNQHAIADNTSQVKPGQVPCDYCPGYRSKAYKTCLVCLSSYCETHLEPHHRVAVLKGHKLTNPVHNLEEKICKKHNRILEFLCRSDVTRVCVLCTEHSTHDTVPLEEAYVDKRAQMGVEKVQEVQEIKLKRGKRAKKKKKVAAQTTRRGRDEEISNSEGPNFMQIPFIWFPEEGPHQLNRYYLLPGNIGISGGKFYYEVVTKGRTGWLLGVVRASVLRRQTFTVNSRNGNWMIGLQNNTYCTALHNIPVPLFLTRKPERVRVYVDYKKGLVSFYDEDIPIYTFTDCKFNERIFLFYCLTEDVSWPQKLRRNLGEILLCVFGMVVLLISFTQNER</sequence>
<dbReference type="Proteomes" id="UP000472265">
    <property type="component" value="Chromosome 17"/>
</dbReference>
<dbReference type="PROSITE" id="PS50188">
    <property type="entry name" value="B302_SPRY"/>
    <property type="match status" value="1"/>
</dbReference>
<dbReference type="Pfam" id="PF00643">
    <property type="entry name" value="zf-B_box"/>
    <property type="match status" value="1"/>
</dbReference>
<organism evidence="11 12">
    <name type="scientific">Sparus aurata</name>
    <name type="common">Gilthead sea bream</name>
    <dbReference type="NCBI Taxonomy" id="8175"/>
    <lineage>
        <taxon>Eukaryota</taxon>
        <taxon>Metazoa</taxon>
        <taxon>Chordata</taxon>
        <taxon>Craniata</taxon>
        <taxon>Vertebrata</taxon>
        <taxon>Euteleostomi</taxon>
        <taxon>Actinopterygii</taxon>
        <taxon>Neopterygii</taxon>
        <taxon>Teleostei</taxon>
        <taxon>Neoteleostei</taxon>
        <taxon>Acanthomorphata</taxon>
        <taxon>Eupercaria</taxon>
        <taxon>Spariformes</taxon>
        <taxon>Sparidae</taxon>
        <taxon>Sparus</taxon>
    </lineage>
</organism>
<keyword evidence="7" id="KW-1133">Transmembrane helix</keyword>
<name>A0A671TML8_SPAAU</name>
<evidence type="ECO:0000259" key="9">
    <source>
        <dbReference type="PROSITE" id="PS50119"/>
    </source>
</evidence>
<dbReference type="Ensembl" id="ENSSAUT00010003530.1">
    <property type="protein sequence ID" value="ENSSAUP00010003258.1"/>
    <property type="gene ID" value="ENSSAUG00010001725.1"/>
</dbReference>
<keyword evidence="4" id="KW-0862">Zinc</keyword>
<evidence type="ECO:0000313" key="11">
    <source>
        <dbReference type="Ensembl" id="ENSSAUP00010003258.1"/>
    </source>
</evidence>
<evidence type="ECO:0000256" key="7">
    <source>
        <dbReference type="SAM" id="Phobius"/>
    </source>
</evidence>
<dbReference type="RefSeq" id="XP_030250160.1">
    <property type="nucleotide sequence ID" value="XM_030394300.1"/>
</dbReference>
<keyword evidence="1" id="KW-0399">Innate immunity</keyword>
<dbReference type="CDD" id="cd19769">
    <property type="entry name" value="Bbox2_TRIM16-like"/>
    <property type="match status" value="1"/>
</dbReference>
<dbReference type="InterPro" id="IPR001870">
    <property type="entry name" value="B30.2/SPRY"/>
</dbReference>
<evidence type="ECO:0000256" key="3">
    <source>
        <dbReference type="ARBA" id="ARBA00022771"/>
    </source>
</evidence>
<proteinExistence type="predicted"/>
<dbReference type="InterPro" id="IPR001841">
    <property type="entry name" value="Znf_RING"/>
</dbReference>
<dbReference type="PROSITE" id="PS50119">
    <property type="entry name" value="ZF_BBOX"/>
    <property type="match status" value="1"/>
</dbReference>
<dbReference type="RefSeq" id="XP_030250161.1">
    <property type="nucleotide sequence ID" value="XM_030394301.1"/>
</dbReference>
<dbReference type="AlphaFoldDB" id="A0A671TML8"/>
<evidence type="ECO:0000259" key="8">
    <source>
        <dbReference type="PROSITE" id="PS50089"/>
    </source>
</evidence>
<dbReference type="InterPro" id="IPR003877">
    <property type="entry name" value="SPRY_dom"/>
</dbReference>
<keyword evidence="7" id="KW-0472">Membrane</keyword>
<dbReference type="GeneTree" id="ENSGT01040000240385"/>
<dbReference type="OMA" id="GQVPCDY"/>
<reference evidence="11" key="2">
    <citation type="submission" date="2025-08" db="UniProtKB">
        <authorList>
            <consortium name="Ensembl"/>
        </authorList>
    </citation>
    <scope>IDENTIFICATION</scope>
</reference>
<dbReference type="PANTHER" id="PTHR25465">
    <property type="entry name" value="B-BOX DOMAIN CONTAINING"/>
    <property type="match status" value="1"/>
</dbReference>
<evidence type="ECO:0000256" key="1">
    <source>
        <dbReference type="ARBA" id="ARBA00022588"/>
    </source>
</evidence>
<dbReference type="Gene3D" id="4.10.830.40">
    <property type="match status" value="1"/>
</dbReference>
<evidence type="ECO:0000259" key="10">
    <source>
        <dbReference type="PROSITE" id="PS50188"/>
    </source>
</evidence>
<dbReference type="PROSITE" id="PS50089">
    <property type="entry name" value="ZF_RING_2"/>
    <property type="match status" value="1"/>
</dbReference>